<evidence type="ECO:0000256" key="2">
    <source>
        <dbReference type="ARBA" id="ARBA00022729"/>
    </source>
</evidence>
<dbReference type="SUPFAM" id="SSF49899">
    <property type="entry name" value="Concanavalin A-like lectins/glucanases"/>
    <property type="match status" value="1"/>
</dbReference>
<dbReference type="Gene3D" id="2.60.120.560">
    <property type="entry name" value="Exo-inulinase, domain 1"/>
    <property type="match status" value="1"/>
</dbReference>
<proteinExistence type="inferred from homology"/>
<dbReference type="PANTHER" id="PTHR42800:SF4">
    <property type="entry name" value="INVERTASE 2"/>
    <property type="match status" value="1"/>
</dbReference>
<feature type="domain" description="Glycosyl hydrolase family 32 N-terminal" evidence="7">
    <location>
        <begin position="33"/>
        <end position="343"/>
    </location>
</feature>
<dbReference type="InterPro" id="IPR013148">
    <property type="entry name" value="Glyco_hydro_32_N"/>
</dbReference>
<keyword evidence="4" id="KW-0325">Glycoprotein</keyword>
<feature type="domain" description="Glycosyl hydrolase family 32 C-terminal" evidence="8">
    <location>
        <begin position="381"/>
        <end position="506"/>
    </location>
</feature>
<dbReference type="SMART" id="SM00640">
    <property type="entry name" value="Glyco_32"/>
    <property type="match status" value="1"/>
</dbReference>
<dbReference type="AlphaFoldDB" id="A0A061BE29"/>
<gene>
    <name evidence="9" type="ORF">CYFA0S_34e00628g</name>
</gene>
<evidence type="ECO:0000313" key="9">
    <source>
        <dbReference type="EMBL" id="CDR47607.1"/>
    </source>
</evidence>
<dbReference type="FunFam" id="2.115.10.20:FF:000002">
    <property type="entry name" value="Invertase 2"/>
    <property type="match status" value="1"/>
</dbReference>
<dbReference type="Pfam" id="PF08244">
    <property type="entry name" value="Glyco_hydro_32C"/>
    <property type="match status" value="1"/>
</dbReference>
<dbReference type="InterPro" id="IPR013320">
    <property type="entry name" value="ConA-like_dom_sf"/>
</dbReference>
<accession>A0A061BE29</accession>
<organism evidence="9">
    <name type="scientific">Cyberlindnera fabianii</name>
    <name type="common">Yeast</name>
    <name type="synonym">Hansenula fabianii</name>
    <dbReference type="NCBI Taxonomy" id="36022"/>
    <lineage>
        <taxon>Eukaryota</taxon>
        <taxon>Fungi</taxon>
        <taxon>Dikarya</taxon>
        <taxon>Ascomycota</taxon>
        <taxon>Saccharomycotina</taxon>
        <taxon>Saccharomycetes</taxon>
        <taxon>Phaffomycetales</taxon>
        <taxon>Phaffomycetaceae</taxon>
        <taxon>Cyberlindnera</taxon>
    </lineage>
</organism>
<evidence type="ECO:0000259" key="7">
    <source>
        <dbReference type="Pfam" id="PF00251"/>
    </source>
</evidence>
<keyword evidence="3 6" id="KW-0378">Hydrolase</keyword>
<name>A0A061BE29_CYBFA</name>
<dbReference type="OrthoDB" id="202537at2759"/>
<evidence type="ECO:0000256" key="5">
    <source>
        <dbReference type="ARBA" id="ARBA00023295"/>
    </source>
</evidence>
<evidence type="ECO:0000256" key="3">
    <source>
        <dbReference type="ARBA" id="ARBA00022801"/>
    </source>
</evidence>
<dbReference type="EMBL" id="LK052919">
    <property type="protein sequence ID" value="CDR47607.1"/>
    <property type="molecule type" value="Genomic_DNA"/>
</dbReference>
<dbReference type="PROSITE" id="PS00609">
    <property type="entry name" value="GLYCOSYL_HYDROL_F32"/>
    <property type="match status" value="1"/>
</dbReference>
<dbReference type="InterPro" id="IPR018053">
    <property type="entry name" value="Glyco_hydro_32_AS"/>
</dbReference>
<evidence type="ECO:0000256" key="1">
    <source>
        <dbReference type="ARBA" id="ARBA00009902"/>
    </source>
</evidence>
<evidence type="ECO:0000256" key="4">
    <source>
        <dbReference type="ARBA" id="ARBA00023180"/>
    </source>
</evidence>
<comment type="similarity">
    <text evidence="1 6">Belongs to the glycosyl hydrolase 32 family.</text>
</comment>
<keyword evidence="5 6" id="KW-0326">Glycosidase</keyword>
<keyword evidence="2" id="KW-0732">Signal</keyword>
<dbReference type="VEuPathDB" id="FungiDB:BON22_3525"/>
<dbReference type="InterPro" id="IPR013189">
    <property type="entry name" value="Glyco_hydro_32_C"/>
</dbReference>
<dbReference type="GO" id="GO:0005576">
    <property type="term" value="C:extracellular region"/>
    <property type="evidence" value="ECO:0007669"/>
    <property type="project" value="UniProtKB-ARBA"/>
</dbReference>
<evidence type="ECO:0000256" key="6">
    <source>
        <dbReference type="RuleBase" id="RU362110"/>
    </source>
</evidence>
<protein>
    <submittedName>
        <fullName evidence="9">CYFA0S34e00628g1_1</fullName>
    </submittedName>
</protein>
<dbReference type="GO" id="GO:0004575">
    <property type="term" value="F:sucrose alpha-glucosidase activity"/>
    <property type="evidence" value="ECO:0007669"/>
    <property type="project" value="TreeGrafter"/>
</dbReference>
<dbReference type="PhylomeDB" id="A0A061BE29"/>
<dbReference type="CDD" id="cd18622">
    <property type="entry name" value="GH32_Inu-like"/>
    <property type="match status" value="1"/>
</dbReference>
<dbReference type="InterPro" id="IPR001362">
    <property type="entry name" value="Glyco_hydro_32"/>
</dbReference>
<dbReference type="Pfam" id="PF00251">
    <property type="entry name" value="Glyco_hydro_32N"/>
    <property type="match status" value="1"/>
</dbReference>
<dbReference type="Gene3D" id="2.115.10.20">
    <property type="entry name" value="Glycosyl hydrolase domain, family 43"/>
    <property type="match status" value="1"/>
</dbReference>
<dbReference type="GO" id="GO:0005987">
    <property type="term" value="P:sucrose catabolic process"/>
    <property type="evidence" value="ECO:0007669"/>
    <property type="project" value="TreeGrafter"/>
</dbReference>
<dbReference type="SUPFAM" id="SSF75005">
    <property type="entry name" value="Arabinanase/levansucrase/invertase"/>
    <property type="match status" value="1"/>
</dbReference>
<dbReference type="PANTHER" id="PTHR42800">
    <property type="entry name" value="EXOINULINASE INUD (AFU_ORTHOLOGUE AFUA_5G00480)"/>
    <property type="match status" value="1"/>
</dbReference>
<dbReference type="InterPro" id="IPR023296">
    <property type="entry name" value="Glyco_hydro_beta-prop_sf"/>
</dbReference>
<evidence type="ECO:0000259" key="8">
    <source>
        <dbReference type="Pfam" id="PF08244"/>
    </source>
</evidence>
<dbReference type="GO" id="GO:0000324">
    <property type="term" value="C:fungal-type vacuole"/>
    <property type="evidence" value="ECO:0007669"/>
    <property type="project" value="TreeGrafter"/>
</dbReference>
<sequence>MAHNQSTHQRKMSLSSIVSSGLGSMIDGRPLIHMTPPQGWINDPNGLYYNQLEQKYHMYYQYNPNDTVWDTPLYWGHATSDNLLTWDHHGVAISPDEDDHGIFSGSIVVDKNNTSGYFDDSIDPENRIVALYTLFGDNEKQTQEVAFSNDGGYTFEKYNKNPVIDVNSTQFRDPKVIWHEETQKWVMLLVKSQEYKVQTYVSDNLLDWEFGSNFTKEGYLGFQYECPGLFKTKIENPKEGCVDEKWVLVMAINPGSPIGGSINEYFVGDFDGVTFTPDDHATRFVDTGKDFYAFQAFDNTEDGRIIGVAWASNWQYAQRVPDDLGYRGSMSLVREYTLRYDYTNPETEQLLLVQRPVLDDQYLDVADELAVEAVDLNKTSNLKTNFDSENIGLLDFNITFTLTNNSLTFAEITNFDIKILSSIGDESIKIGFDGKVGEFYINRHTSHVFQRENNFFTERWSNYVEPLTRDTDNNKVYQVYGIVDKNILEVYFNNGAFTSTNTFFFERGIPANIEVTTDVDNSFVEINKLSIRKLELA</sequence>
<reference evidence="9" key="1">
    <citation type="journal article" date="2014" name="Genome Announc.">
        <title>Genome sequence of the yeast Cyberlindnera fabianii (Hansenula fabianii).</title>
        <authorList>
            <person name="Freel K.C."/>
            <person name="Sarilar V."/>
            <person name="Neuveglise C."/>
            <person name="Devillers H."/>
            <person name="Friedrich A."/>
            <person name="Schacherer J."/>
        </authorList>
    </citation>
    <scope>NUCLEOTIDE SEQUENCE</scope>
    <source>
        <strain evidence="9">YJS4271</strain>
    </source>
</reference>